<gene>
    <name evidence="4" type="ORF">SAMN05216215_1021114</name>
</gene>
<accession>A0A1H3HVE9</accession>
<dbReference type="PANTHER" id="PTHR13789:SF309">
    <property type="entry name" value="PUTATIVE (AFU_ORTHOLOGUE AFUA_6G14510)-RELATED"/>
    <property type="match status" value="1"/>
</dbReference>
<dbReference type="InterPro" id="IPR002938">
    <property type="entry name" value="FAD-bd"/>
</dbReference>
<dbReference type="PRINTS" id="PR00420">
    <property type="entry name" value="RNGMNOXGNASE"/>
</dbReference>
<dbReference type="STRING" id="418495.SAMN05216215_1021114"/>
<dbReference type="InterPro" id="IPR050493">
    <property type="entry name" value="FAD-dep_Monooxygenase_BioMet"/>
</dbReference>
<dbReference type="Pfam" id="PF01494">
    <property type="entry name" value="FAD_binding_3"/>
    <property type="match status" value="1"/>
</dbReference>
<proteinExistence type="predicted"/>
<dbReference type="Proteomes" id="UP000199529">
    <property type="component" value="Unassembled WGS sequence"/>
</dbReference>
<dbReference type="OrthoDB" id="9782160at2"/>
<dbReference type="InterPro" id="IPR036188">
    <property type="entry name" value="FAD/NAD-bd_sf"/>
</dbReference>
<protein>
    <submittedName>
        <fullName evidence="4">2-polyprenyl-6-methoxyphenol hydroxylase</fullName>
    </submittedName>
</protein>
<dbReference type="PANTHER" id="PTHR13789">
    <property type="entry name" value="MONOOXYGENASE"/>
    <property type="match status" value="1"/>
</dbReference>
<evidence type="ECO:0000259" key="3">
    <source>
        <dbReference type="Pfam" id="PF01494"/>
    </source>
</evidence>
<keyword evidence="1" id="KW-0560">Oxidoreductase</keyword>
<evidence type="ECO:0000256" key="2">
    <source>
        <dbReference type="ARBA" id="ARBA00023033"/>
    </source>
</evidence>
<dbReference type="Gene3D" id="3.50.50.60">
    <property type="entry name" value="FAD/NAD(P)-binding domain"/>
    <property type="match status" value="1"/>
</dbReference>
<keyword evidence="5" id="KW-1185">Reference proteome</keyword>
<feature type="domain" description="FAD-binding" evidence="3">
    <location>
        <begin position="10"/>
        <end position="336"/>
    </location>
</feature>
<evidence type="ECO:0000313" key="4">
    <source>
        <dbReference type="EMBL" id="SDY19467.1"/>
    </source>
</evidence>
<name>A0A1H3HVE9_9PSEU</name>
<evidence type="ECO:0000256" key="1">
    <source>
        <dbReference type="ARBA" id="ARBA00023002"/>
    </source>
</evidence>
<keyword evidence="2" id="KW-0503">Monooxygenase</keyword>
<dbReference type="GO" id="GO:0004497">
    <property type="term" value="F:monooxygenase activity"/>
    <property type="evidence" value="ECO:0007669"/>
    <property type="project" value="UniProtKB-KW"/>
</dbReference>
<dbReference type="AlphaFoldDB" id="A0A1H3HVE9"/>
<dbReference type="RefSeq" id="WP_093268443.1">
    <property type="nucleotide sequence ID" value="NZ_FNOK01000021.1"/>
</dbReference>
<dbReference type="SUPFAM" id="SSF51905">
    <property type="entry name" value="FAD/NAD(P)-binding domain"/>
    <property type="match status" value="1"/>
</dbReference>
<evidence type="ECO:0000313" key="5">
    <source>
        <dbReference type="Proteomes" id="UP000199529"/>
    </source>
</evidence>
<sequence>MDNSDGARSALIVGAGIAGLTTACALARRGWLVEVIETGAEGAAAGWGLSLTGPSLRALDGLGLADQCLATGYGMSVITNVDANGVANPIELPRLIGQDRPAMAGIARPELHRILRTEALRLGARIHYGLSVSHLDHGDGQARAELTDATVRTVDLLVGADGIRSVVRDLIGRPTPIRYHGQMVWRALVPRPDWATSIHTFVGTGHQTGVVPISPSQAYVFLTENEVRPDVLPDADLAPRMGDLLAPFSGRVAEIRPQVARSDSVIRRPVQTAFVDTSWSDGTSIVIGDAAHAPSPQMASGAALAIEDGLVLAQELDRCQDTRKALEAFMDRRRERCAVLVKTSVAIAGLEQEQRHRDSYPLIEACHQRMALPA</sequence>
<organism evidence="4 5">
    <name type="scientific">Saccharopolyspora shandongensis</name>
    <dbReference type="NCBI Taxonomy" id="418495"/>
    <lineage>
        <taxon>Bacteria</taxon>
        <taxon>Bacillati</taxon>
        <taxon>Actinomycetota</taxon>
        <taxon>Actinomycetes</taxon>
        <taxon>Pseudonocardiales</taxon>
        <taxon>Pseudonocardiaceae</taxon>
        <taxon>Saccharopolyspora</taxon>
    </lineage>
</organism>
<reference evidence="5" key="1">
    <citation type="submission" date="2016-10" db="EMBL/GenBank/DDBJ databases">
        <authorList>
            <person name="Varghese N."/>
            <person name="Submissions S."/>
        </authorList>
    </citation>
    <scope>NUCLEOTIDE SEQUENCE [LARGE SCALE GENOMIC DNA]</scope>
    <source>
        <strain evidence="5">CGMCC 4.3530</strain>
    </source>
</reference>
<dbReference type="EMBL" id="FNOK01000021">
    <property type="protein sequence ID" value="SDY19467.1"/>
    <property type="molecule type" value="Genomic_DNA"/>
</dbReference>
<dbReference type="GO" id="GO:0071949">
    <property type="term" value="F:FAD binding"/>
    <property type="evidence" value="ECO:0007669"/>
    <property type="project" value="InterPro"/>
</dbReference>